<dbReference type="Pfam" id="PF00441">
    <property type="entry name" value="Acyl-CoA_dh_1"/>
    <property type="match status" value="1"/>
</dbReference>
<dbReference type="InterPro" id="IPR006089">
    <property type="entry name" value="Acyl-CoA_DH_CS"/>
</dbReference>
<evidence type="ECO:0000313" key="10">
    <source>
        <dbReference type="EMBL" id="CAA7600669.1"/>
    </source>
</evidence>
<dbReference type="InterPro" id="IPR046373">
    <property type="entry name" value="Acyl-CoA_Oxase/DH_mid-dom_sf"/>
</dbReference>
<accession>A0A8S0W7E6</accession>
<sequence>MLDLTAEQKALQDMVHSFAQEVIAPGAAQRDKTGEFPLSIVKQMGELGLLGLPFAEEFGGTGGDYVSYAIAVEEITRACASTGITYAADLSLGISPIYLFGTAEQKERYLPSLFRGDYLAAFGLTEPEAGSDAGGTRTRAVRGENGWVLNGSKCFITNAGYAGVVTATAVTAPERGTRGISAFLIEPGTRGFQVNSSYEKLGLHASNTTELVFDEANIPLGNLLGKEENVGFKQFLQILDRGRISIGAMGVGLAQASLDAALAYAKVRKQFGQLLSSFQAIQFKLADMATHVQLSRLAVWNAARLKDAGKPFTQAAAMAKLHASETAVKCALEAIQIHGGYGYMREYPVERYLRDAKLLEIGEGTSEIQRLVIARSLGCA</sequence>
<protein>
    <submittedName>
        <fullName evidence="10 11">Acyl-CoA dehydrogenase</fullName>
        <ecNumber evidence="10">1.3.99.3</ecNumber>
    </submittedName>
</protein>
<evidence type="ECO:0000256" key="2">
    <source>
        <dbReference type="ARBA" id="ARBA00009347"/>
    </source>
</evidence>
<keyword evidence="4 6" id="KW-0274">FAD</keyword>
<dbReference type="EMBL" id="CDGJ01000132">
    <property type="protein sequence ID" value="CEJ09450.1"/>
    <property type="molecule type" value="Genomic_DNA"/>
</dbReference>
<dbReference type="EMBL" id="LR746496">
    <property type="protein sequence ID" value="CAA7600669.1"/>
    <property type="molecule type" value="Genomic_DNA"/>
</dbReference>
<dbReference type="Pfam" id="PF02770">
    <property type="entry name" value="Acyl-CoA_dh_M"/>
    <property type="match status" value="1"/>
</dbReference>
<evidence type="ECO:0000313" key="12">
    <source>
        <dbReference type="Proteomes" id="UP001071230"/>
    </source>
</evidence>
<dbReference type="Proteomes" id="UP001071230">
    <property type="component" value="Unassembled WGS sequence"/>
</dbReference>
<proteinExistence type="inferred from homology"/>
<dbReference type="Gene3D" id="1.20.140.10">
    <property type="entry name" value="Butyryl-CoA Dehydrogenase, subunit A, domain 3"/>
    <property type="match status" value="1"/>
</dbReference>
<name>A0A8S0W7E6_9FIRM</name>
<gene>
    <name evidence="10" type="ORF">DEACI_1322</name>
    <name evidence="11" type="ORF">DEACI_3934</name>
</gene>
<keyword evidence="5 6" id="KW-0560">Oxidoreductase</keyword>
<evidence type="ECO:0000259" key="7">
    <source>
        <dbReference type="Pfam" id="PF00441"/>
    </source>
</evidence>
<dbReference type="InterPro" id="IPR009100">
    <property type="entry name" value="AcylCoA_DH/oxidase_NM_dom_sf"/>
</dbReference>
<feature type="domain" description="Acyl-CoA dehydrogenase/oxidase C-terminal" evidence="7">
    <location>
        <begin position="230"/>
        <end position="377"/>
    </location>
</feature>
<dbReference type="AlphaFoldDB" id="A0A8S0W7E6"/>
<comment type="cofactor">
    <cofactor evidence="1 6">
        <name>FAD</name>
        <dbReference type="ChEBI" id="CHEBI:57692"/>
    </cofactor>
</comment>
<organism evidence="10">
    <name type="scientific">Acididesulfobacillus acetoxydans</name>
    <dbReference type="NCBI Taxonomy" id="1561005"/>
    <lineage>
        <taxon>Bacteria</taxon>
        <taxon>Bacillati</taxon>
        <taxon>Bacillota</taxon>
        <taxon>Clostridia</taxon>
        <taxon>Eubacteriales</taxon>
        <taxon>Peptococcaceae</taxon>
        <taxon>Acididesulfobacillus</taxon>
    </lineage>
</organism>
<evidence type="ECO:0000256" key="4">
    <source>
        <dbReference type="ARBA" id="ARBA00022827"/>
    </source>
</evidence>
<dbReference type="InterPro" id="IPR006091">
    <property type="entry name" value="Acyl-CoA_Oxase/DH_mid-dom"/>
</dbReference>
<dbReference type="PIRSF" id="PIRSF016578">
    <property type="entry name" value="HsaA"/>
    <property type="match status" value="1"/>
</dbReference>
<evidence type="ECO:0000259" key="9">
    <source>
        <dbReference type="Pfam" id="PF02771"/>
    </source>
</evidence>
<dbReference type="SUPFAM" id="SSF47203">
    <property type="entry name" value="Acyl-CoA dehydrogenase C-terminal domain-like"/>
    <property type="match status" value="1"/>
</dbReference>
<evidence type="ECO:0000313" key="11">
    <source>
        <dbReference type="EMBL" id="CEJ09450.1"/>
    </source>
</evidence>
<dbReference type="FunFam" id="2.40.110.10:FF:000009">
    <property type="entry name" value="Acyl-CoA dehydrogenase"/>
    <property type="match status" value="1"/>
</dbReference>
<dbReference type="FunFam" id="1.20.140.10:FF:000004">
    <property type="entry name" value="Acyl-CoA dehydrogenase FadE25"/>
    <property type="match status" value="1"/>
</dbReference>
<dbReference type="Gene3D" id="2.40.110.10">
    <property type="entry name" value="Butyryl-CoA Dehydrogenase, subunit A, domain 2"/>
    <property type="match status" value="1"/>
</dbReference>
<dbReference type="Gene3D" id="1.10.540.10">
    <property type="entry name" value="Acyl-CoA dehydrogenase/oxidase, N-terminal domain"/>
    <property type="match status" value="1"/>
</dbReference>
<dbReference type="SUPFAM" id="SSF56645">
    <property type="entry name" value="Acyl-CoA dehydrogenase NM domain-like"/>
    <property type="match status" value="1"/>
</dbReference>
<dbReference type="KEGG" id="aacx:DEACI_1322"/>
<dbReference type="FunFam" id="1.10.540.10:FF:000002">
    <property type="entry name" value="Acyl-CoA dehydrogenase FadE19"/>
    <property type="match status" value="1"/>
</dbReference>
<dbReference type="InterPro" id="IPR037069">
    <property type="entry name" value="AcylCoA_DH/ox_N_sf"/>
</dbReference>
<evidence type="ECO:0000256" key="5">
    <source>
        <dbReference type="ARBA" id="ARBA00023002"/>
    </source>
</evidence>
<dbReference type="RefSeq" id="WP_240984310.1">
    <property type="nucleotide sequence ID" value="NZ_CDGJ01000132.1"/>
</dbReference>
<evidence type="ECO:0000256" key="3">
    <source>
        <dbReference type="ARBA" id="ARBA00022630"/>
    </source>
</evidence>
<reference evidence="10" key="2">
    <citation type="submission" date="2020-01" db="EMBL/GenBank/DDBJ databases">
        <authorList>
            <person name="Hornung B."/>
        </authorList>
    </citation>
    <scope>NUCLEOTIDE SEQUENCE</scope>
    <source>
        <strain evidence="10">PacBioINE</strain>
    </source>
</reference>
<dbReference type="InterPro" id="IPR013786">
    <property type="entry name" value="AcylCoA_DH/ox_N"/>
</dbReference>
<dbReference type="PROSITE" id="PS00073">
    <property type="entry name" value="ACYL_COA_DH_2"/>
    <property type="match status" value="1"/>
</dbReference>
<dbReference type="PROSITE" id="PS00072">
    <property type="entry name" value="ACYL_COA_DH_1"/>
    <property type="match status" value="1"/>
</dbReference>
<dbReference type="InterPro" id="IPR036250">
    <property type="entry name" value="AcylCo_DH-like_C"/>
</dbReference>
<dbReference type="PANTHER" id="PTHR43884:SF12">
    <property type="entry name" value="ISOVALERYL-COA DEHYDROGENASE, MITOCHONDRIAL-RELATED"/>
    <property type="match status" value="1"/>
</dbReference>
<comment type="similarity">
    <text evidence="2 6">Belongs to the acyl-CoA dehydrogenase family.</text>
</comment>
<keyword evidence="12" id="KW-1185">Reference proteome</keyword>
<reference evidence="11" key="1">
    <citation type="submission" date="2014-11" db="EMBL/GenBank/DDBJ databases">
        <authorList>
            <person name="Hornung B.V."/>
        </authorList>
    </citation>
    <scope>NUCLEOTIDE SEQUENCE</scope>
    <source>
        <strain evidence="11">INE</strain>
    </source>
</reference>
<evidence type="ECO:0000259" key="8">
    <source>
        <dbReference type="Pfam" id="PF02770"/>
    </source>
</evidence>
<dbReference type="InterPro" id="IPR009075">
    <property type="entry name" value="AcylCo_DH/oxidase_C"/>
</dbReference>
<evidence type="ECO:0000256" key="1">
    <source>
        <dbReference type="ARBA" id="ARBA00001974"/>
    </source>
</evidence>
<dbReference type="Proteomes" id="UP000836597">
    <property type="component" value="Chromosome"/>
</dbReference>
<dbReference type="GO" id="GO:0050660">
    <property type="term" value="F:flavin adenine dinucleotide binding"/>
    <property type="evidence" value="ECO:0007669"/>
    <property type="project" value="InterPro"/>
</dbReference>
<feature type="domain" description="Acyl-CoA oxidase/dehydrogenase middle" evidence="8">
    <location>
        <begin position="121"/>
        <end position="215"/>
    </location>
</feature>
<dbReference type="PANTHER" id="PTHR43884">
    <property type="entry name" value="ACYL-COA DEHYDROGENASE"/>
    <property type="match status" value="1"/>
</dbReference>
<feature type="domain" description="Acyl-CoA dehydrogenase/oxidase N-terminal" evidence="9">
    <location>
        <begin position="5"/>
        <end position="117"/>
    </location>
</feature>
<keyword evidence="3 6" id="KW-0285">Flavoprotein</keyword>
<dbReference type="GO" id="GO:0003995">
    <property type="term" value="F:acyl-CoA dehydrogenase activity"/>
    <property type="evidence" value="ECO:0007669"/>
    <property type="project" value="InterPro"/>
</dbReference>
<evidence type="ECO:0000256" key="6">
    <source>
        <dbReference type="RuleBase" id="RU362125"/>
    </source>
</evidence>
<dbReference type="Pfam" id="PF02771">
    <property type="entry name" value="Acyl-CoA_dh_N"/>
    <property type="match status" value="1"/>
</dbReference>
<dbReference type="EC" id="1.3.99.3" evidence="10"/>